<proteinExistence type="predicted"/>
<sequence>MRPEVNIMPYEIFPDGRVRADTADEIITLWSKLKKPLNETEAPRPSSAQDSWSILMKMLSADWFASQRHLLSILKKQDAPIDRDAFREALGPAFRSNNVIGGTIAGLKKTAKKAGLDLETIVIRDGATYRPGPLLREQALPWDDVT</sequence>
<gene>
    <name evidence="1" type="ORF">BE15_25735</name>
</gene>
<dbReference type="EMBL" id="JEMA01000455">
    <property type="protein sequence ID" value="KYF69658.1"/>
    <property type="molecule type" value="Genomic_DNA"/>
</dbReference>
<organism evidence="1 2">
    <name type="scientific">Sorangium cellulosum</name>
    <name type="common">Polyangium cellulosum</name>
    <dbReference type="NCBI Taxonomy" id="56"/>
    <lineage>
        <taxon>Bacteria</taxon>
        <taxon>Pseudomonadati</taxon>
        <taxon>Myxococcota</taxon>
        <taxon>Polyangia</taxon>
        <taxon>Polyangiales</taxon>
        <taxon>Polyangiaceae</taxon>
        <taxon>Sorangium</taxon>
    </lineage>
</organism>
<reference evidence="1 2" key="1">
    <citation type="submission" date="2014-02" db="EMBL/GenBank/DDBJ databases">
        <title>The small core and large imbalanced accessory genome model reveals a collaborative survival strategy of Sorangium cellulosum strains in nature.</title>
        <authorList>
            <person name="Han K."/>
            <person name="Peng R."/>
            <person name="Blom J."/>
            <person name="Li Y.-Z."/>
        </authorList>
    </citation>
    <scope>NUCLEOTIDE SEQUENCE [LARGE SCALE GENOMIC DNA]</scope>
    <source>
        <strain evidence="1 2">So0008-312</strain>
    </source>
</reference>
<dbReference type="AlphaFoldDB" id="A0A150QPT5"/>
<name>A0A150QPT5_SORCE</name>
<evidence type="ECO:0000313" key="1">
    <source>
        <dbReference type="EMBL" id="KYF69658.1"/>
    </source>
</evidence>
<evidence type="ECO:0000313" key="2">
    <source>
        <dbReference type="Proteomes" id="UP000075260"/>
    </source>
</evidence>
<accession>A0A150QPT5</accession>
<protein>
    <submittedName>
        <fullName evidence="1">Uncharacterized protein</fullName>
    </submittedName>
</protein>
<dbReference type="Proteomes" id="UP000075260">
    <property type="component" value="Unassembled WGS sequence"/>
</dbReference>
<comment type="caution">
    <text evidence="1">The sequence shown here is derived from an EMBL/GenBank/DDBJ whole genome shotgun (WGS) entry which is preliminary data.</text>
</comment>